<dbReference type="EMBL" id="AM889137">
    <property type="protein sequence ID" value="CBA04321.1"/>
    <property type="molecule type" value="Genomic_DNA"/>
</dbReference>
<dbReference type="FunFam" id="3.30.70.1290:FF:000001">
    <property type="entry name" value="REP-associated tyrosine transposase"/>
    <property type="match status" value="1"/>
</dbReference>
<gene>
    <name evidence="5" type="primary">yafM1</name>
    <name evidence="5" type="ORF">NME_0427</name>
</gene>
<dbReference type="NCBIfam" id="NF047646">
    <property type="entry name" value="REP_Tyr_transpos"/>
    <property type="match status" value="1"/>
</dbReference>
<dbReference type="SUPFAM" id="SSF143422">
    <property type="entry name" value="Transposase IS200-like"/>
    <property type="match status" value="1"/>
</dbReference>
<evidence type="ECO:0000256" key="2">
    <source>
        <dbReference type="ARBA" id="ARBA00023125"/>
    </source>
</evidence>
<sequence>MQQCPKCRIQESDLQNHSEHNTMKYRRFYRNGGTYFFTVVTNKRQKILTDDAVRLALRQAVMAVRERYPFEILAWVLMPDHLHTIWRLPDNDSAYSERWRQIKRHSQYLIGGNLRLWQKRFWEYTIRDEADFAWHFDYLHFNPVKHGYVGQISDWGFSTFHRYVKQGIYPHNWGGGNADFSIGYD</sequence>
<reference evidence="5" key="1">
    <citation type="journal article" date="2008" name="Proc. Natl. Acad. Sci. U.S.A.">
        <title>Whole-genome comparison of disease and carriage strains provides insights into virulence evolution in Neisseria meningitidis.</title>
        <authorList>
            <person name="Schoen C."/>
            <person name="Blom J."/>
            <person name="Claus H."/>
            <person name="Schramm-Glueck A."/>
            <person name="Brandt P."/>
            <person name="Mueller T."/>
            <person name="Goesmann A."/>
            <person name="Joseph B."/>
            <person name="Konietzny S."/>
            <person name="Kurzai O."/>
            <person name="Schmitt C."/>
            <person name="Friedrich T."/>
            <person name="Linke B."/>
            <person name="Vogel U."/>
            <person name="Frosch M."/>
        </authorList>
    </citation>
    <scope>NUCLEOTIDE SEQUENCE</scope>
    <source>
        <strain evidence="5">Alpha153</strain>
    </source>
</reference>
<comment type="similarity">
    <text evidence="3">Belongs to the transposase 17 family. RAYT subfamily.</text>
</comment>
<evidence type="ECO:0000256" key="3">
    <source>
        <dbReference type="ARBA" id="ARBA00061320"/>
    </source>
</evidence>
<dbReference type="InterPro" id="IPR052715">
    <property type="entry name" value="RAYT_transposase"/>
</dbReference>
<proteinExistence type="inferred from homology"/>
<dbReference type="InterPro" id="IPR002686">
    <property type="entry name" value="Transposase_17"/>
</dbReference>
<feature type="domain" description="Transposase IS200-like" evidence="4">
    <location>
        <begin position="30"/>
        <end position="142"/>
    </location>
</feature>
<dbReference type="AlphaFoldDB" id="C6SAW6"/>
<dbReference type="GO" id="GO:0006313">
    <property type="term" value="P:DNA transposition"/>
    <property type="evidence" value="ECO:0007669"/>
    <property type="project" value="InterPro"/>
</dbReference>
<evidence type="ECO:0000256" key="1">
    <source>
        <dbReference type="ARBA" id="ARBA00022578"/>
    </source>
</evidence>
<dbReference type="GO" id="GO:0004803">
    <property type="term" value="F:transposase activity"/>
    <property type="evidence" value="ECO:0007669"/>
    <property type="project" value="InterPro"/>
</dbReference>
<dbReference type="InterPro" id="IPR036515">
    <property type="entry name" value="Transposase_17_sf"/>
</dbReference>
<dbReference type="Gene3D" id="3.30.70.1290">
    <property type="entry name" value="Transposase IS200-like"/>
    <property type="match status" value="1"/>
</dbReference>
<dbReference type="PANTHER" id="PTHR36966">
    <property type="entry name" value="REP-ASSOCIATED TYROSINE TRANSPOSASE"/>
    <property type="match status" value="1"/>
</dbReference>
<accession>C6SAW6</accession>
<evidence type="ECO:0000313" key="5">
    <source>
        <dbReference type="EMBL" id="CBA04321.1"/>
    </source>
</evidence>
<evidence type="ECO:0000259" key="4">
    <source>
        <dbReference type="SMART" id="SM01321"/>
    </source>
</evidence>
<organism evidence="5">
    <name type="scientific">Neisseria meningitidis alpha153</name>
    <dbReference type="NCBI Taxonomy" id="663926"/>
    <lineage>
        <taxon>Bacteria</taxon>
        <taxon>Pseudomonadati</taxon>
        <taxon>Pseudomonadota</taxon>
        <taxon>Betaproteobacteria</taxon>
        <taxon>Neisseriales</taxon>
        <taxon>Neisseriaceae</taxon>
        <taxon>Neisseria</taxon>
    </lineage>
</organism>
<dbReference type="SMART" id="SM01321">
    <property type="entry name" value="Y1_Tnp"/>
    <property type="match status" value="1"/>
</dbReference>
<keyword evidence="2" id="KW-0238">DNA-binding</keyword>
<protein>
    <recommendedName>
        <fullName evidence="4">Transposase IS200-like domain-containing protein</fullName>
    </recommendedName>
</protein>
<dbReference type="Pfam" id="PF01797">
    <property type="entry name" value="Y1_Tnp"/>
    <property type="match status" value="1"/>
</dbReference>
<dbReference type="PANTHER" id="PTHR36966:SF1">
    <property type="entry name" value="REP-ASSOCIATED TYROSINE TRANSPOSASE"/>
    <property type="match status" value="1"/>
</dbReference>
<name>C6SAW6_NEIME</name>
<keyword evidence="1" id="KW-0815">Transposition</keyword>
<dbReference type="GO" id="GO:0043565">
    <property type="term" value="F:sequence-specific DNA binding"/>
    <property type="evidence" value="ECO:0007669"/>
    <property type="project" value="TreeGrafter"/>
</dbReference>